<organism evidence="2 3">
    <name type="scientific">Mucilaginibacter galii</name>
    <dbReference type="NCBI Taxonomy" id="2005073"/>
    <lineage>
        <taxon>Bacteria</taxon>
        <taxon>Pseudomonadati</taxon>
        <taxon>Bacteroidota</taxon>
        <taxon>Sphingobacteriia</taxon>
        <taxon>Sphingobacteriales</taxon>
        <taxon>Sphingobacteriaceae</taxon>
        <taxon>Mucilaginibacter</taxon>
    </lineage>
</organism>
<keyword evidence="3" id="KW-1185">Reference proteome</keyword>
<accession>A0A917N2I4</accession>
<evidence type="ECO:0000256" key="1">
    <source>
        <dbReference type="SAM" id="SignalP"/>
    </source>
</evidence>
<dbReference type="Proteomes" id="UP000662074">
    <property type="component" value="Unassembled WGS sequence"/>
</dbReference>
<proteinExistence type="predicted"/>
<evidence type="ECO:0000313" key="3">
    <source>
        <dbReference type="Proteomes" id="UP000662074"/>
    </source>
</evidence>
<dbReference type="Pfam" id="PF09697">
    <property type="entry name" value="Porph_ging"/>
    <property type="match status" value="1"/>
</dbReference>
<feature type="chain" id="PRO_5037226111" evidence="1">
    <location>
        <begin position="23"/>
        <end position="260"/>
    </location>
</feature>
<gene>
    <name evidence="2" type="ORF">GCM10011425_31780</name>
</gene>
<reference evidence="2" key="2">
    <citation type="submission" date="2020-09" db="EMBL/GenBank/DDBJ databases">
        <authorList>
            <person name="Sun Q."/>
            <person name="Sedlacek I."/>
        </authorList>
    </citation>
    <scope>NUCLEOTIDE SEQUENCE</scope>
    <source>
        <strain evidence="2">CCM 8711</strain>
    </source>
</reference>
<name>A0A917N2I4_9SPHI</name>
<feature type="signal peptide" evidence="1">
    <location>
        <begin position="1"/>
        <end position="22"/>
    </location>
</feature>
<comment type="caution">
    <text evidence="2">The sequence shown here is derived from an EMBL/GenBank/DDBJ whole genome shotgun (WGS) entry which is preliminary data.</text>
</comment>
<reference evidence="2" key="1">
    <citation type="journal article" date="2014" name="Int. J. Syst. Evol. Microbiol.">
        <title>Complete genome sequence of Corynebacterium casei LMG S-19264T (=DSM 44701T), isolated from a smear-ripened cheese.</title>
        <authorList>
            <consortium name="US DOE Joint Genome Institute (JGI-PGF)"/>
            <person name="Walter F."/>
            <person name="Albersmeier A."/>
            <person name="Kalinowski J."/>
            <person name="Ruckert C."/>
        </authorList>
    </citation>
    <scope>NUCLEOTIDE SEQUENCE</scope>
    <source>
        <strain evidence="2">CCM 8711</strain>
    </source>
</reference>
<sequence length="260" mass="28732">MKSIRSIITLCFLLLTGNLVMAQNAHFTTSGTIEFEKSINMYAIIKKMITKDNESYFNPAFDQYKKTQPQFKKMKSVMTFADSKVLYTPLPDDPTTNNGFFGSSPINTQINTIATDLATGSSITQKKIFEEIFLVKDSLRKINWKVTDEFREIAGFNCRRANAVVMDSIYVVAFYTEEIAVSCGPESFTGLPGMILGVALPHDNTTWFATKVTDVSVPPAKLAPPTKGKAVNNKTLRTTLEAATGDWGKESALILKAALL</sequence>
<keyword evidence="1" id="KW-0732">Signal</keyword>
<dbReference type="RefSeq" id="WP_188418070.1">
    <property type="nucleotide sequence ID" value="NZ_BMDO01000009.1"/>
</dbReference>
<dbReference type="NCBIfam" id="TIGR01200">
    <property type="entry name" value="GLPGLI"/>
    <property type="match status" value="1"/>
</dbReference>
<dbReference type="InterPro" id="IPR005901">
    <property type="entry name" value="GLPGLI"/>
</dbReference>
<evidence type="ECO:0000313" key="2">
    <source>
        <dbReference type="EMBL" id="GGI51966.1"/>
    </source>
</evidence>
<dbReference type="AlphaFoldDB" id="A0A917N2I4"/>
<protein>
    <submittedName>
        <fullName evidence="2">GLPGLI family protein</fullName>
    </submittedName>
</protein>
<dbReference type="EMBL" id="BMDO01000009">
    <property type="protein sequence ID" value="GGI51966.1"/>
    <property type="molecule type" value="Genomic_DNA"/>
</dbReference>